<keyword evidence="8" id="KW-1185">Reference proteome</keyword>
<protein>
    <submittedName>
        <fullName evidence="7">Sodium transport system permease protein</fullName>
    </submittedName>
</protein>
<keyword evidence="2 5" id="KW-0812">Transmembrane</keyword>
<feature type="transmembrane region" description="Helical" evidence="5">
    <location>
        <begin position="269"/>
        <end position="291"/>
    </location>
</feature>
<dbReference type="Pfam" id="PF12698">
    <property type="entry name" value="ABC2_membrane_3"/>
    <property type="match status" value="1"/>
</dbReference>
<sequence>MIQFKALLKKELKEAFRDKRALMVAMMMAIMAPIMIFAMSKMMIKEMASTPLVYVKVTGSEFAPKLIKAFADDNIKLFSDVPAEEAELWDKRNIELTIPETFAQDMLDGKRIDIYLKADFSEKPMNAPLRRIKETIQNYAQAIGYKRLLVRGIDVNLLRPVNVIEQDTSSPSSNFIMISMMLGLYLLMAAFMSGLSVAIDSSAGERERNVLEMLLCQPVSTLKIVLAKLSCASTIAFIGVLLTISLTFASIGFVDLTKIGASFSLDLSAVVIIVVMLIPICFFASALQLFFSFQAKSFKEAQSSVTMVVLIPAMLPFIMTFIDDKPKWFDWVPVTGQSLIMEDIFKGLPVDWTNLALTTLVTIVLTAILVFTLAKKLTSEKVVQSLS</sequence>
<evidence type="ECO:0000256" key="3">
    <source>
        <dbReference type="ARBA" id="ARBA00022989"/>
    </source>
</evidence>
<feature type="domain" description="ABC-2 type transporter transmembrane" evidence="6">
    <location>
        <begin position="25"/>
        <end position="373"/>
    </location>
</feature>
<feature type="transmembrane region" description="Helical" evidence="5">
    <location>
        <begin position="21"/>
        <end position="44"/>
    </location>
</feature>
<proteinExistence type="predicted"/>
<dbReference type="RefSeq" id="WP_184421415.1">
    <property type="nucleotide sequence ID" value="NZ_AP027362.1"/>
</dbReference>
<keyword evidence="4 5" id="KW-0472">Membrane</keyword>
<comment type="caution">
    <text evidence="7">The sequence shown here is derived from an EMBL/GenBank/DDBJ whole genome shotgun (WGS) entry which is preliminary data.</text>
</comment>
<evidence type="ECO:0000256" key="2">
    <source>
        <dbReference type="ARBA" id="ARBA00022692"/>
    </source>
</evidence>
<evidence type="ECO:0000313" key="7">
    <source>
        <dbReference type="EMBL" id="MBB6541788.1"/>
    </source>
</evidence>
<evidence type="ECO:0000256" key="5">
    <source>
        <dbReference type="SAM" id="Phobius"/>
    </source>
</evidence>
<comment type="subcellular location">
    <subcellularLocation>
        <location evidence="1">Membrane</location>
        <topology evidence="1">Multi-pass membrane protein</topology>
    </subcellularLocation>
</comment>
<feature type="transmembrane region" description="Helical" evidence="5">
    <location>
        <begin position="303"/>
        <end position="322"/>
    </location>
</feature>
<feature type="transmembrane region" description="Helical" evidence="5">
    <location>
        <begin position="355"/>
        <end position="374"/>
    </location>
</feature>
<dbReference type="GO" id="GO:0140359">
    <property type="term" value="F:ABC-type transporter activity"/>
    <property type="evidence" value="ECO:0007669"/>
    <property type="project" value="InterPro"/>
</dbReference>
<accession>A0A7X0NE58</accession>
<dbReference type="PANTHER" id="PTHR43471">
    <property type="entry name" value="ABC TRANSPORTER PERMEASE"/>
    <property type="match status" value="1"/>
</dbReference>
<reference evidence="7 8" key="1">
    <citation type="submission" date="2020-08" db="EMBL/GenBank/DDBJ databases">
        <title>Genomic Encyclopedia of Type Strains, Phase IV (KMG-IV): sequencing the most valuable type-strain genomes for metagenomic binning, comparative biology and taxonomic classification.</title>
        <authorList>
            <person name="Goeker M."/>
        </authorList>
    </citation>
    <scope>NUCLEOTIDE SEQUENCE [LARGE SCALE GENOMIC DNA]</scope>
    <source>
        <strain evidence="7 8">DSM 26287</strain>
    </source>
</reference>
<dbReference type="AlphaFoldDB" id="A0A7X0NE58"/>
<gene>
    <name evidence="7" type="ORF">HNQ55_000262</name>
</gene>
<name>A0A7X0NE58_9GAMM</name>
<evidence type="ECO:0000259" key="6">
    <source>
        <dbReference type="Pfam" id="PF12698"/>
    </source>
</evidence>
<dbReference type="PANTHER" id="PTHR43471:SF3">
    <property type="entry name" value="ABC TRANSPORTER PERMEASE PROTEIN NATB"/>
    <property type="match status" value="1"/>
</dbReference>
<dbReference type="InterPro" id="IPR013525">
    <property type="entry name" value="ABC2_TM"/>
</dbReference>
<organism evidence="7 8">
    <name type="scientific">Thalassotalea piscium</name>
    <dbReference type="NCBI Taxonomy" id="1230533"/>
    <lineage>
        <taxon>Bacteria</taxon>
        <taxon>Pseudomonadati</taxon>
        <taxon>Pseudomonadota</taxon>
        <taxon>Gammaproteobacteria</taxon>
        <taxon>Alteromonadales</taxon>
        <taxon>Colwelliaceae</taxon>
        <taxon>Thalassotalea</taxon>
    </lineage>
</organism>
<evidence type="ECO:0000256" key="4">
    <source>
        <dbReference type="ARBA" id="ARBA00023136"/>
    </source>
</evidence>
<dbReference type="Proteomes" id="UP000537141">
    <property type="component" value="Unassembled WGS sequence"/>
</dbReference>
<evidence type="ECO:0000256" key="1">
    <source>
        <dbReference type="ARBA" id="ARBA00004141"/>
    </source>
</evidence>
<feature type="transmembrane region" description="Helical" evidence="5">
    <location>
        <begin position="175"/>
        <end position="199"/>
    </location>
</feature>
<dbReference type="EMBL" id="JACHHU010000001">
    <property type="protein sequence ID" value="MBB6541788.1"/>
    <property type="molecule type" value="Genomic_DNA"/>
</dbReference>
<evidence type="ECO:0000313" key="8">
    <source>
        <dbReference type="Proteomes" id="UP000537141"/>
    </source>
</evidence>
<dbReference type="GO" id="GO:0016020">
    <property type="term" value="C:membrane"/>
    <property type="evidence" value="ECO:0007669"/>
    <property type="project" value="UniProtKB-SubCell"/>
</dbReference>
<feature type="transmembrane region" description="Helical" evidence="5">
    <location>
        <begin position="229"/>
        <end position="249"/>
    </location>
</feature>
<keyword evidence="3 5" id="KW-1133">Transmembrane helix</keyword>